<evidence type="ECO:0000256" key="2">
    <source>
        <dbReference type="SAM" id="SignalP"/>
    </source>
</evidence>
<dbReference type="Ensembl" id="ENSNFUT00015051096.1">
    <property type="protein sequence ID" value="ENSNFUP00015048975.1"/>
    <property type="gene ID" value="ENSNFUG00015023086.1"/>
</dbReference>
<feature type="compositionally biased region" description="Low complexity" evidence="1">
    <location>
        <begin position="393"/>
        <end position="406"/>
    </location>
</feature>
<feature type="region of interest" description="Disordered" evidence="1">
    <location>
        <begin position="393"/>
        <end position="417"/>
    </location>
</feature>
<feature type="region of interest" description="Disordered" evidence="1">
    <location>
        <begin position="468"/>
        <end position="512"/>
    </location>
</feature>
<dbReference type="Proteomes" id="UP000694548">
    <property type="component" value="Chromosome sgr12"/>
</dbReference>
<protein>
    <recommendedName>
        <fullName evidence="5">Calymmin</fullName>
    </recommendedName>
</protein>
<feature type="compositionally biased region" description="Polar residues" evidence="1">
    <location>
        <begin position="628"/>
        <end position="638"/>
    </location>
</feature>
<reference evidence="3" key="1">
    <citation type="submission" date="2014-08" db="EMBL/GenBank/DDBJ databases">
        <authorList>
            <person name="Senf B."/>
            <person name="Petzold A."/>
            <person name="Downie B.R."/>
            <person name="Koch P."/>
            <person name="Platzer M."/>
        </authorList>
    </citation>
    <scope>NUCLEOTIDE SEQUENCE [LARGE SCALE GENOMIC DNA]</scope>
    <source>
        <strain evidence="3">GRZ</strain>
    </source>
</reference>
<keyword evidence="4" id="KW-1185">Reference proteome</keyword>
<dbReference type="AlphaFoldDB" id="A0A8C6PUR9"/>
<evidence type="ECO:0008006" key="5">
    <source>
        <dbReference type="Google" id="ProtNLM"/>
    </source>
</evidence>
<reference evidence="3" key="3">
    <citation type="submission" date="2025-09" db="UniProtKB">
        <authorList>
            <consortium name="Ensembl"/>
        </authorList>
    </citation>
    <scope>IDENTIFICATION</scope>
</reference>
<organism evidence="3 4">
    <name type="scientific">Nothobranchius furzeri</name>
    <name type="common">Turquoise killifish</name>
    <dbReference type="NCBI Taxonomy" id="105023"/>
    <lineage>
        <taxon>Eukaryota</taxon>
        <taxon>Metazoa</taxon>
        <taxon>Chordata</taxon>
        <taxon>Craniata</taxon>
        <taxon>Vertebrata</taxon>
        <taxon>Euteleostomi</taxon>
        <taxon>Actinopterygii</taxon>
        <taxon>Neopterygii</taxon>
        <taxon>Teleostei</taxon>
        <taxon>Neoteleostei</taxon>
        <taxon>Acanthomorphata</taxon>
        <taxon>Ovalentaria</taxon>
        <taxon>Atherinomorphae</taxon>
        <taxon>Cyprinodontiformes</taxon>
        <taxon>Nothobranchiidae</taxon>
        <taxon>Nothobranchius</taxon>
    </lineage>
</organism>
<evidence type="ECO:0000313" key="3">
    <source>
        <dbReference type="Ensembl" id="ENSNFUP00015048975.1"/>
    </source>
</evidence>
<name>A0A8C6PUR9_NOTFU</name>
<evidence type="ECO:0000313" key="4">
    <source>
        <dbReference type="Proteomes" id="UP000694548"/>
    </source>
</evidence>
<feature type="compositionally biased region" description="Basic and acidic residues" evidence="1">
    <location>
        <begin position="1122"/>
        <end position="1133"/>
    </location>
</feature>
<keyword evidence="2" id="KW-0732">Signal</keyword>
<proteinExistence type="predicted"/>
<evidence type="ECO:0000256" key="1">
    <source>
        <dbReference type="SAM" id="MobiDB-lite"/>
    </source>
</evidence>
<dbReference type="GeneTree" id="ENSGT00980000202790"/>
<feature type="region of interest" description="Disordered" evidence="1">
    <location>
        <begin position="1095"/>
        <end position="1134"/>
    </location>
</feature>
<accession>A0A8C6PUR9</accession>
<reference evidence="3" key="2">
    <citation type="submission" date="2025-08" db="UniProtKB">
        <authorList>
            <consortium name="Ensembl"/>
        </authorList>
    </citation>
    <scope>IDENTIFICATION</scope>
</reference>
<feature type="region of interest" description="Disordered" evidence="1">
    <location>
        <begin position="671"/>
        <end position="727"/>
    </location>
</feature>
<feature type="region of interest" description="Disordered" evidence="1">
    <location>
        <begin position="628"/>
        <end position="659"/>
    </location>
</feature>
<feature type="compositionally biased region" description="Low complexity" evidence="1">
    <location>
        <begin position="698"/>
        <end position="711"/>
    </location>
</feature>
<feature type="signal peptide" evidence="2">
    <location>
        <begin position="1"/>
        <end position="18"/>
    </location>
</feature>
<feature type="chain" id="PRO_5034467067" description="Calymmin" evidence="2">
    <location>
        <begin position="19"/>
        <end position="1166"/>
    </location>
</feature>
<sequence length="1166" mass="116589">MMGRLVFQSMMMLCFVQAAHTWGYSAAYGASSGPGPHPDGIRPQTGGGVGALMMPSIGVGRTLGPHNGYAGYPTKGIGYAAGAAGVSKGVGVKGGNYPVFPNGNRATSNGYGVKAGPTNGQQMNGYGAQAGGYGGQRTKGNGYGVISGPTNGQQVKGYGAQAAGHAGQRTKGNGNNVAAAAVQYGLGTKGNGYGAQAGGFGGQRIKGNGYGAHSGGFVGQRTKGNGYGVIAGPTNGQHMRGYGAQLGGYGGQRTKGYGNAAAAGAQNGFATKGVVAGPSSSIGGQLNGQGEDGSKPMKGYGRPLPGAGMVIGPFRGVAAPQSARHQEKAYGGNGYNGYRAQNMGGSRGGYGAAGLGLGPHYGNMGLKGPVPGSAGARAPNGYGVVQNGHGNPSAAAAKPAGFAKSGHGVKPNGHGGSTLRPQLGYGAAAAGVMKGYGAQANGHGAGTGAALGGSGGNSKGYGLSSASKPLTKGVGTLSQSEGYGTGNGKGQAVRGVDLSNGKSLKGGVFPSRQQVASPSQDIAHLTQGEVLVAPVPTSSLLGLVKNEKYQKQFLPQGKSYKAIGMIPEPTQGLAPALPDPRNPNAQTGPVALQNPAAEPAAVLSQGFVTGGAFPERNAAVADVDFGVDSTSDLDSSKPTKTKAGSEPAAAKSTENVSPGETLSLIESEAAAEDQNTKMSGPHSLGVEGRPAGETETAKVSVSKKQGVKSAKPGNGGHAGAHLNGGGAKANKPGYQTFPGLFNGFGAGLGYPYGEKFMQPGFGAYLGAGNGYLNGNMGKGAKSKSGSVNGFNRGGQPDYAALGQSLPLADGQSEGTKQFPYNGAPVVPAGLDGTSPFEPHPAGLYPNGKSGSPHGVMGGLPFGGMSAENIKYGVGGLQYAGQPISVGMNGGGQYGYGVHPYVPAAGGLGASMGGDALNEKNGGLSYGGQLLGLGSNGNIPGKYGYGAYPYEAQPAGMTPETKPAGQYGAAQVPYGTQIFGFGGKTQSGKYDKQGAYQSQPLESATEGTAAVIYEPRLPGSDSAAKAYVKGEAPISVLAAEGERTAGNKYENMGYINGQVQPNVVAFRSAPTPSPTAVYSSVRGDSFTPAELIDDGVQDLTDPEDTGSLLESAATSETQDEIQVSEHPDDSEMPRQVHIQQHLKLHFHPQGGKKYDLNGFFGNSDHQG</sequence>
<feature type="compositionally biased region" description="Gly residues" evidence="1">
    <location>
        <begin position="713"/>
        <end position="727"/>
    </location>
</feature>